<dbReference type="Proteomes" id="UP001281410">
    <property type="component" value="Unassembled WGS sequence"/>
</dbReference>
<proteinExistence type="predicted"/>
<keyword evidence="2" id="KW-1185">Reference proteome</keyword>
<dbReference type="EMBL" id="JANJYJ010000008">
    <property type="protein sequence ID" value="KAK3193353.1"/>
    <property type="molecule type" value="Genomic_DNA"/>
</dbReference>
<sequence length="116" mass="12784">MLNHEIRVLWRAAILVVVWSVWYSRNQWIFEGKSVDFRVYVAKHLGIGCMGNCVDDLLILHRFSLSGRPGKASVIRNVIWSPPAPGWIKVNTYGAALGSPGVGGCGGAFRTCRSLV</sequence>
<reference evidence="1" key="1">
    <citation type="journal article" date="2023" name="Plant J.">
        <title>Genome sequences and population genomics provide insights into the demographic history, inbreeding, and mutation load of two 'living fossil' tree species of Dipteronia.</title>
        <authorList>
            <person name="Feng Y."/>
            <person name="Comes H.P."/>
            <person name="Chen J."/>
            <person name="Zhu S."/>
            <person name="Lu R."/>
            <person name="Zhang X."/>
            <person name="Li P."/>
            <person name="Qiu J."/>
            <person name="Olsen K.M."/>
            <person name="Qiu Y."/>
        </authorList>
    </citation>
    <scope>NUCLEOTIDE SEQUENCE</scope>
    <source>
        <strain evidence="1">NBL</strain>
    </source>
</reference>
<dbReference type="AlphaFoldDB" id="A0AAE0DWF4"/>
<gene>
    <name evidence="1" type="ORF">Dsin_024663</name>
</gene>
<accession>A0AAE0DWF4</accession>
<comment type="caution">
    <text evidence="1">The sequence shown here is derived from an EMBL/GenBank/DDBJ whole genome shotgun (WGS) entry which is preliminary data.</text>
</comment>
<evidence type="ECO:0000313" key="2">
    <source>
        <dbReference type="Proteomes" id="UP001281410"/>
    </source>
</evidence>
<protein>
    <submittedName>
        <fullName evidence="1">Uncharacterized protein</fullName>
    </submittedName>
</protein>
<name>A0AAE0DWF4_9ROSI</name>
<organism evidence="1 2">
    <name type="scientific">Dipteronia sinensis</name>
    <dbReference type="NCBI Taxonomy" id="43782"/>
    <lineage>
        <taxon>Eukaryota</taxon>
        <taxon>Viridiplantae</taxon>
        <taxon>Streptophyta</taxon>
        <taxon>Embryophyta</taxon>
        <taxon>Tracheophyta</taxon>
        <taxon>Spermatophyta</taxon>
        <taxon>Magnoliopsida</taxon>
        <taxon>eudicotyledons</taxon>
        <taxon>Gunneridae</taxon>
        <taxon>Pentapetalae</taxon>
        <taxon>rosids</taxon>
        <taxon>malvids</taxon>
        <taxon>Sapindales</taxon>
        <taxon>Sapindaceae</taxon>
        <taxon>Hippocastanoideae</taxon>
        <taxon>Acereae</taxon>
        <taxon>Dipteronia</taxon>
    </lineage>
</organism>
<evidence type="ECO:0000313" key="1">
    <source>
        <dbReference type="EMBL" id="KAK3193353.1"/>
    </source>
</evidence>